<proteinExistence type="predicted"/>
<reference evidence="1 2" key="1">
    <citation type="submission" date="2016-10" db="EMBL/GenBank/DDBJ databases">
        <authorList>
            <person name="de Groot N.N."/>
        </authorList>
    </citation>
    <scope>NUCLEOTIDE SEQUENCE [LARGE SCALE GENOMIC DNA]</scope>
    <source>
        <strain evidence="1 2">DSM 19547</strain>
    </source>
</reference>
<accession>A0A1I5SPH8</accession>
<dbReference type="AlphaFoldDB" id="A0A1I5SPH8"/>
<evidence type="ECO:0008006" key="3">
    <source>
        <dbReference type="Google" id="ProtNLM"/>
    </source>
</evidence>
<evidence type="ECO:0000313" key="1">
    <source>
        <dbReference type="EMBL" id="SFP72682.1"/>
    </source>
</evidence>
<gene>
    <name evidence="1" type="ORF">SAMN04488047_111129</name>
</gene>
<keyword evidence="2" id="KW-1185">Reference proteome</keyword>
<dbReference type="STRING" id="441119.SAMN04488047_111129"/>
<organism evidence="1 2">
    <name type="scientific">Tranquillimonas alkanivorans</name>
    <dbReference type="NCBI Taxonomy" id="441119"/>
    <lineage>
        <taxon>Bacteria</taxon>
        <taxon>Pseudomonadati</taxon>
        <taxon>Pseudomonadota</taxon>
        <taxon>Alphaproteobacteria</taxon>
        <taxon>Rhodobacterales</taxon>
        <taxon>Roseobacteraceae</taxon>
        <taxon>Tranquillimonas</taxon>
    </lineage>
</organism>
<evidence type="ECO:0000313" key="2">
    <source>
        <dbReference type="Proteomes" id="UP000199356"/>
    </source>
</evidence>
<dbReference type="RefSeq" id="WP_093423159.1">
    <property type="nucleotide sequence ID" value="NZ_FOXA01000011.1"/>
</dbReference>
<dbReference type="OrthoDB" id="7816979at2"/>
<protein>
    <recommendedName>
        <fullName evidence="3">Sulfotransferase family protein</fullName>
    </recommendedName>
</protein>
<name>A0A1I5SPH8_9RHOB</name>
<dbReference type="Proteomes" id="UP000199356">
    <property type="component" value="Unassembled WGS sequence"/>
</dbReference>
<sequence length="290" mass="31833">MEIAFHIGAHCTDDERLLKSLLGNRDTLTACGVAVPGPGRYRGLIGEVINKLRGDAATADGRDALLEAILEGDDPDRLILSNDSFVSMPARALDAGQIYPRAFKTAWLRRAFPGCEVSFHLAIRNPATFVPALYAAQKGDPLHFGGFLERLEPLGLRWSDTVARIREANPDAPITVWRHEDAPLVWPAVMRAAAGLAPEVHLHGQHDMLRPVLSSEGMSRLRSYVKSHPPADERALRRVAAAFLDKFALPEAEAPELPGWDVALTDDLTFLYEDDLERVAAIPDVRLITA</sequence>
<dbReference type="EMBL" id="FOXA01000011">
    <property type="protein sequence ID" value="SFP72682.1"/>
    <property type="molecule type" value="Genomic_DNA"/>
</dbReference>